<keyword evidence="3" id="KW-1185">Reference proteome</keyword>
<reference evidence="3" key="1">
    <citation type="journal article" date="2019" name="Nat. Commun.">
        <title>The genome of broomcorn millet.</title>
        <authorList>
            <person name="Zou C."/>
            <person name="Miki D."/>
            <person name="Li D."/>
            <person name="Tang Q."/>
            <person name="Xiao L."/>
            <person name="Rajput S."/>
            <person name="Deng P."/>
            <person name="Jia W."/>
            <person name="Huang R."/>
            <person name="Zhang M."/>
            <person name="Sun Y."/>
            <person name="Hu J."/>
            <person name="Fu X."/>
            <person name="Schnable P.S."/>
            <person name="Li F."/>
            <person name="Zhang H."/>
            <person name="Feng B."/>
            <person name="Zhu X."/>
            <person name="Liu R."/>
            <person name="Schnable J.C."/>
            <person name="Zhu J.-K."/>
            <person name="Zhang H."/>
        </authorList>
    </citation>
    <scope>NUCLEOTIDE SEQUENCE [LARGE SCALE GENOMIC DNA]</scope>
</reference>
<organism evidence="2 3">
    <name type="scientific">Panicum miliaceum</name>
    <name type="common">Proso millet</name>
    <name type="synonym">Broomcorn millet</name>
    <dbReference type="NCBI Taxonomy" id="4540"/>
    <lineage>
        <taxon>Eukaryota</taxon>
        <taxon>Viridiplantae</taxon>
        <taxon>Streptophyta</taxon>
        <taxon>Embryophyta</taxon>
        <taxon>Tracheophyta</taxon>
        <taxon>Spermatophyta</taxon>
        <taxon>Magnoliopsida</taxon>
        <taxon>Liliopsida</taxon>
        <taxon>Poales</taxon>
        <taxon>Poaceae</taxon>
        <taxon>PACMAD clade</taxon>
        <taxon>Panicoideae</taxon>
        <taxon>Panicodae</taxon>
        <taxon>Paniceae</taxon>
        <taxon>Panicinae</taxon>
        <taxon>Panicum</taxon>
        <taxon>Panicum sect. Panicum</taxon>
    </lineage>
</organism>
<sequence>MPGPDHPAQARAAVRRRRHVGSCRRGRWGWGSEGRIGKDGGCRRAGACRGEDERCDSSACSNGAPRLSARSSTAASSSRCPPSLPPRRMARGGRRPAGALVLYQRGRPEHGGVPGGGGVSENSEPAVGVEDAGRVRRS</sequence>
<protein>
    <submittedName>
        <fullName evidence="2">Uncharacterized protein</fullName>
    </submittedName>
</protein>
<name>A0A3L6R166_PANMI</name>
<evidence type="ECO:0000313" key="3">
    <source>
        <dbReference type="Proteomes" id="UP000275267"/>
    </source>
</evidence>
<proteinExistence type="predicted"/>
<dbReference type="EMBL" id="PQIB02000010">
    <property type="protein sequence ID" value="RLM92940.1"/>
    <property type="molecule type" value="Genomic_DNA"/>
</dbReference>
<comment type="caution">
    <text evidence="2">The sequence shown here is derived from an EMBL/GenBank/DDBJ whole genome shotgun (WGS) entry which is preliminary data.</text>
</comment>
<evidence type="ECO:0000313" key="2">
    <source>
        <dbReference type="EMBL" id="RLM92940.1"/>
    </source>
</evidence>
<feature type="compositionally biased region" description="Basic residues" evidence="1">
    <location>
        <begin position="13"/>
        <end position="27"/>
    </location>
</feature>
<gene>
    <name evidence="2" type="ORF">C2845_PM08G11530</name>
</gene>
<accession>A0A3L6R166</accession>
<feature type="compositionally biased region" description="Low complexity" evidence="1">
    <location>
        <begin position="64"/>
        <end position="81"/>
    </location>
</feature>
<evidence type="ECO:0000256" key="1">
    <source>
        <dbReference type="SAM" id="MobiDB-lite"/>
    </source>
</evidence>
<dbReference type="AlphaFoldDB" id="A0A3L6R166"/>
<feature type="region of interest" description="Disordered" evidence="1">
    <location>
        <begin position="1"/>
        <end position="138"/>
    </location>
</feature>
<dbReference type="Proteomes" id="UP000275267">
    <property type="component" value="Unassembled WGS sequence"/>
</dbReference>